<dbReference type="CDD" id="cd23586">
    <property type="entry name" value="TFP_LU_ECD_sma6"/>
    <property type="match status" value="1"/>
</dbReference>
<feature type="compositionally biased region" description="Polar residues" evidence="14">
    <location>
        <begin position="475"/>
        <end position="491"/>
    </location>
</feature>
<dbReference type="Gene3D" id="3.30.200.20">
    <property type="entry name" value="Phosphorylase Kinase, domain 1"/>
    <property type="match status" value="1"/>
</dbReference>
<sequence>MFILLLTIGCFAQSIVSEIAPSSRAKEAAKTEKEYYFNRHVKGPVTPENRCFCTLGPEACDLDAESCYKDRQAACFHAVTDIYDKDTRRMVRQHSFGCAPLDKGGNKSMLTCKYNSSPHSAPFGIACCYDGDYCNKKLPTPKYTHFIEDIRHPSKPLKSRYISLSYYLGGLITVGLILTIIFYFVLRRYKALRKPLKAPLRRASSLTSISSGSVKYDYDDTGGSGGAILNQRTVAQSIRFINEIARGRYGTVHKAYYRSRYVAVKSFYTNEEQSWQNERLVYETLMLNHENILQFVAADICSVDATTKMLILTDYHEYGSLHDYLQQCVSISMDEALQLAVTAVAGLEHLHTKIVGTANQMKPEIAHRDIKSKNIIVKRKNVCCVADFGLAVRLENGCIYPTFLNPQSGTRRYMSPEVLAGTINPKNFVEFKQSDIYSMSLVLWEIFTRVWYPRYLPKFNKGGVLGEREPKTLRHSQSTIDSGYDNGSTQRCESDSQISNYQYQDDDGKLTAPLLEKHNEAISVIDRPVLCYSSEVNCDPGIEEMYNVVCDKRLRPQIDQWPKEPVVPALRKLLMEMWANDAMSRHTALKVKMELGKIIVQDEMSRNTAMKVRMEMDKIAQQPPSEPNLSTHSAHSMHTTSSSGYESQQAATE</sequence>
<keyword evidence="10" id="KW-0067">ATP-binding</keyword>
<evidence type="ECO:0000256" key="14">
    <source>
        <dbReference type="SAM" id="MobiDB-lite"/>
    </source>
</evidence>
<comment type="subcellular location">
    <subcellularLocation>
        <location evidence="1">Membrane</location>
        <topology evidence="1">Single-pass type I membrane protein</topology>
    </subcellularLocation>
</comment>
<dbReference type="PANTHER" id="PTHR23255">
    <property type="entry name" value="TRANSFORMING GROWTH FACTOR-BETA RECEPTOR TYPE I AND II"/>
    <property type="match status" value="1"/>
</dbReference>
<feature type="chain" id="PRO_5028813762" description="receptor protein serine/threonine kinase" evidence="16">
    <location>
        <begin position="18"/>
        <end position="653"/>
    </location>
</feature>
<proteinExistence type="inferred from homology"/>
<keyword evidence="18" id="KW-1185">Reference proteome</keyword>
<dbReference type="Pfam" id="PF00069">
    <property type="entry name" value="Pkinase"/>
    <property type="match status" value="1"/>
</dbReference>
<evidence type="ECO:0000256" key="8">
    <source>
        <dbReference type="ARBA" id="ARBA00022741"/>
    </source>
</evidence>
<organism evidence="18 19">
    <name type="scientific">Panagrellus redivivus</name>
    <name type="common">Microworm</name>
    <dbReference type="NCBI Taxonomy" id="6233"/>
    <lineage>
        <taxon>Eukaryota</taxon>
        <taxon>Metazoa</taxon>
        <taxon>Ecdysozoa</taxon>
        <taxon>Nematoda</taxon>
        <taxon>Chromadorea</taxon>
        <taxon>Rhabditida</taxon>
        <taxon>Tylenchina</taxon>
        <taxon>Panagrolaimomorpha</taxon>
        <taxon>Panagrolaimoidea</taxon>
        <taxon>Panagrolaimidae</taxon>
        <taxon>Panagrellus</taxon>
    </lineage>
</organism>
<feature type="domain" description="Protein kinase" evidence="17">
    <location>
        <begin position="238"/>
        <end position="600"/>
    </location>
</feature>
<reference evidence="18" key="1">
    <citation type="journal article" date="2013" name="Genetics">
        <title>The draft genome and transcriptome of Panagrellus redivivus are shaped by the harsh demands of a free-living lifestyle.</title>
        <authorList>
            <person name="Srinivasan J."/>
            <person name="Dillman A.R."/>
            <person name="Macchietto M.G."/>
            <person name="Heikkinen L."/>
            <person name="Lakso M."/>
            <person name="Fracchia K.M."/>
            <person name="Antoshechkin I."/>
            <person name="Mortazavi A."/>
            <person name="Wong G."/>
            <person name="Sternberg P.W."/>
        </authorList>
    </citation>
    <scope>NUCLEOTIDE SEQUENCE [LARGE SCALE GENOMIC DNA]</scope>
    <source>
        <strain evidence="18">MT8872</strain>
    </source>
</reference>
<dbReference type="Pfam" id="PF01064">
    <property type="entry name" value="Activin_recp"/>
    <property type="match status" value="1"/>
</dbReference>
<evidence type="ECO:0000256" key="9">
    <source>
        <dbReference type="ARBA" id="ARBA00022777"/>
    </source>
</evidence>
<dbReference type="AlphaFoldDB" id="A0A7E4W896"/>
<keyword evidence="7 16" id="KW-0732">Signal</keyword>
<dbReference type="Gene3D" id="2.10.60.10">
    <property type="entry name" value="CD59"/>
    <property type="match status" value="1"/>
</dbReference>
<keyword evidence="8" id="KW-0547">Nucleotide-binding</keyword>
<evidence type="ECO:0000256" key="6">
    <source>
        <dbReference type="ARBA" id="ARBA00022692"/>
    </source>
</evidence>
<feature type="region of interest" description="Disordered" evidence="14">
    <location>
        <begin position="620"/>
        <end position="653"/>
    </location>
</feature>
<dbReference type="PROSITE" id="PS00108">
    <property type="entry name" value="PROTEIN_KINASE_ST"/>
    <property type="match status" value="1"/>
</dbReference>
<keyword evidence="5" id="KW-0808">Transferase</keyword>
<feature type="compositionally biased region" description="Low complexity" evidence="14">
    <location>
        <begin position="630"/>
        <end position="643"/>
    </location>
</feature>
<dbReference type="GO" id="GO:0005886">
    <property type="term" value="C:plasma membrane"/>
    <property type="evidence" value="ECO:0007669"/>
    <property type="project" value="TreeGrafter"/>
</dbReference>
<dbReference type="SUPFAM" id="SSF56112">
    <property type="entry name" value="Protein kinase-like (PK-like)"/>
    <property type="match status" value="1"/>
</dbReference>
<accession>A0A7E4W896</accession>
<keyword evidence="4" id="KW-0723">Serine/threonine-protein kinase</keyword>
<dbReference type="InterPro" id="IPR008271">
    <property type="entry name" value="Ser/Thr_kinase_AS"/>
</dbReference>
<name>A0A7E4W896_PANRE</name>
<feature type="transmembrane region" description="Helical" evidence="15">
    <location>
        <begin position="164"/>
        <end position="186"/>
    </location>
</feature>
<dbReference type="Gene3D" id="1.10.510.10">
    <property type="entry name" value="Transferase(Phosphotransferase) domain 1"/>
    <property type="match status" value="2"/>
</dbReference>
<evidence type="ECO:0000256" key="4">
    <source>
        <dbReference type="ARBA" id="ARBA00022527"/>
    </source>
</evidence>
<keyword evidence="13" id="KW-0675">Receptor</keyword>
<evidence type="ECO:0000256" key="10">
    <source>
        <dbReference type="ARBA" id="ARBA00022840"/>
    </source>
</evidence>
<dbReference type="InterPro" id="IPR000719">
    <property type="entry name" value="Prot_kinase_dom"/>
</dbReference>
<dbReference type="InterPro" id="IPR000333">
    <property type="entry name" value="TGFB_receptor"/>
</dbReference>
<feature type="signal peptide" evidence="16">
    <location>
        <begin position="1"/>
        <end position="17"/>
    </location>
</feature>
<dbReference type="SMART" id="SM00220">
    <property type="entry name" value="S_TKc"/>
    <property type="match status" value="1"/>
</dbReference>
<keyword evidence="12 15" id="KW-0472">Membrane</keyword>
<evidence type="ECO:0000259" key="17">
    <source>
        <dbReference type="PROSITE" id="PS50011"/>
    </source>
</evidence>
<dbReference type="InterPro" id="IPR011009">
    <property type="entry name" value="Kinase-like_dom_sf"/>
</dbReference>
<dbReference type="EC" id="2.7.11.30" evidence="3"/>
<evidence type="ECO:0000313" key="18">
    <source>
        <dbReference type="Proteomes" id="UP000492821"/>
    </source>
</evidence>
<comment type="similarity">
    <text evidence="2">Belongs to the protein kinase superfamily. TKL Ser/Thr protein kinase family. TGFB receptor subfamily.</text>
</comment>
<evidence type="ECO:0000256" key="12">
    <source>
        <dbReference type="ARBA" id="ARBA00023136"/>
    </source>
</evidence>
<keyword evidence="6 15" id="KW-0812">Transmembrane</keyword>
<dbReference type="PROSITE" id="PS50011">
    <property type="entry name" value="PROTEIN_KINASE_DOM"/>
    <property type="match status" value="1"/>
</dbReference>
<protein>
    <recommendedName>
        <fullName evidence="3">receptor protein serine/threonine kinase</fullName>
        <ecNumber evidence="3">2.7.11.30</ecNumber>
    </recommendedName>
</protein>
<evidence type="ECO:0000256" key="2">
    <source>
        <dbReference type="ARBA" id="ARBA00009605"/>
    </source>
</evidence>
<keyword evidence="11 15" id="KW-1133">Transmembrane helix</keyword>
<evidence type="ECO:0000256" key="16">
    <source>
        <dbReference type="SAM" id="SignalP"/>
    </source>
</evidence>
<dbReference type="WBParaSite" id="Pan_g7307.t1">
    <property type="protein sequence ID" value="Pan_g7307.t1"/>
    <property type="gene ID" value="Pan_g7307"/>
</dbReference>
<reference evidence="19" key="2">
    <citation type="submission" date="2020-10" db="UniProtKB">
        <authorList>
            <consortium name="WormBaseParasite"/>
        </authorList>
    </citation>
    <scope>IDENTIFICATION</scope>
</reference>
<dbReference type="GO" id="GO:0071363">
    <property type="term" value="P:cellular response to growth factor stimulus"/>
    <property type="evidence" value="ECO:0007669"/>
    <property type="project" value="TreeGrafter"/>
</dbReference>
<evidence type="ECO:0000256" key="3">
    <source>
        <dbReference type="ARBA" id="ARBA00012401"/>
    </source>
</evidence>
<dbReference type="InterPro" id="IPR045860">
    <property type="entry name" value="Snake_toxin-like_sf"/>
</dbReference>
<evidence type="ECO:0000256" key="15">
    <source>
        <dbReference type="SAM" id="Phobius"/>
    </source>
</evidence>
<evidence type="ECO:0000256" key="7">
    <source>
        <dbReference type="ARBA" id="ARBA00022729"/>
    </source>
</evidence>
<evidence type="ECO:0000256" key="11">
    <source>
        <dbReference type="ARBA" id="ARBA00022989"/>
    </source>
</evidence>
<dbReference type="PANTHER" id="PTHR23255:SF71">
    <property type="entry name" value="RECEPTOR PROTEIN SERINE_THREONINE KINASE"/>
    <property type="match status" value="1"/>
</dbReference>
<dbReference type="GO" id="GO:0004675">
    <property type="term" value="F:transmembrane receptor protein serine/threonine kinase activity"/>
    <property type="evidence" value="ECO:0007669"/>
    <property type="project" value="UniProtKB-EC"/>
</dbReference>
<dbReference type="GO" id="GO:0005524">
    <property type="term" value="F:ATP binding"/>
    <property type="evidence" value="ECO:0007669"/>
    <property type="project" value="UniProtKB-KW"/>
</dbReference>
<evidence type="ECO:0000313" key="19">
    <source>
        <dbReference type="WBParaSite" id="Pan_g7307.t1"/>
    </source>
</evidence>
<keyword evidence="9" id="KW-0418">Kinase</keyword>
<dbReference type="Proteomes" id="UP000492821">
    <property type="component" value="Unassembled WGS sequence"/>
</dbReference>
<dbReference type="InterPro" id="IPR000472">
    <property type="entry name" value="Activin_recp"/>
</dbReference>
<evidence type="ECO:0000256" key="5">
    <source>
        <dbReference type="ARBA" id="ARBA00022679"/>
    </source>
</evidence>
<dbReference type="GO" id="GO:0043235">
    <property type="term" value="C:receptor complex"/>
    <property type="evidence" value="ECO:0007669"/>
    <property type="project" value="TreeGrafter"/>
</dbReference>
<evidence type="ECO:0000256" key="13">
    <source>
        <dbReference type="ARBA" id="ARBA00023170"/>
    </source>
</evidence>
<feature type="compositionally biased region" description="Polar residues" evidence="14">
    <location>
        <begin position="644"/>
        <end position="653"/>
    </location>
</feature>
<feature type="region of interest" description="Disordered" evidence="14">
    <location>
        <begin position="470"/>
        <end position="491"/>
    </location>
</feature>
<dbReference type="SUPFAM" id="SSF57302">
    <property type="entry name" value="Snake toxin-like"/>
    <property type="match status" value="1"/>
</dbReference>
<evidence type="ECO:0000256" key="1">
    <source>
        <dbReference type="ARBA" id="ARBA00004479"/>
    </source>
</evidence>